<dbReference type="EMBL" id="JANPWB010000012">
    <property type="protein sequence ID" value="KAJ1119242.1"/>
    <property type="molecule type" value="Genomic_DNA"/>
</dbReference>
<protein>
    <submittedName>
        <fullName evidence="1">Uncharacterized protein</fullName>
    </submittedName>
</protein>
<dbReference type="Proteomes" id="UP001066276">
    <property type="component" value="Chromosome 8"/>
</dbReference>
<gene>
    <name evidence="1" type="ORF">NDU88_007428</name>
</gene>
<accession>A0AAV7NVY0</accession>
<reference evidence="1" key="1">
    <citation type="journal article" date="2022" name="bioRxiv">
        <title>Sequencing and chromosome-scale assembly of the giantPleurodeles waltlgenome.</title>
        <authorList>
            <person name="Brown T."/>
            <person name="Elewa A."/>
            <person name="Iarovenko S."/>
            <person name="Subramanian E."/>
            <person name="Araus A.J."/>
            <person name="Petzold A."/>
            <person name="Susuki M."/>
            <person name="Suzuki K.-i.T."/>
            <person name="Hayashi T."/>
            <person name="Toyoda A."/>
            <person name="Oliveira C."/>
            <person name="Osipova E."/>
            <person name="Leigh N.D."/>
            <person name="Simon A."/>
            <person name="Yun M.H."/>
        </authorList>
    </citation>
    <scope>NUCLEOTIDE SEQUENCE</scope>
    <source>
        <strain evidence="1">20211129_DDA</strain>
        <tissue evidence="1">Liver</tissue>
    </source>
</reference>
<evidence type="ECO:0000313" key="2">
    <source>
        <dbReference type="Proteomes" id="UP001066276"/>
    </source>
</evidence>
<dbReference type="AlphaFoldDB" id="A0AAV7NVY0"/>
<proteinExistence type="predicted"/>
<organism evidence="1 2">
    <name type="scientific">Pleurodeles waltl</name>
    <name type="common">Iberian ribbed newt</name>
    <dbReference type="NCBI Taxonomy" id="8319"/>
    <lineage>
        <taxon>Eukaryota</taxon>
        <taxon>Metazoa</taxon>
        <taxon>Chordata</taxon>
        <taxon>Craniata</taxon>
        <taxon>Vertebrata</taxon>
        <taxon>Euteleostomi</taxon>
        <taxon>Amphibia</taxon>
        <taxon>Batrachia</taxon>
        <taxon>Caudata</taxon>
        <taxon>Salamandroidea</taxon>
        <taxon>Salamandridae</taxon>
        <taxon>Pleurodelinae</taxon>
        <taxon>Pleurodeles</taxon>
    </lineage>
</organism>
<sequence>MAEATLNKLMDCDPNLYVVVSYFTSGDEGGCRLNIQGFVNLQTVKVEYLPGALNVSADCLSRLVEENRKDEEQKDINFQEELVCEVCCDVSEVTCGIITEQEWKEALKEDVELSGVCEVLETGKFEALGKFWRLMKDELAVDKAHAITARDRRHSRDRMTGCEKTVEMVWIDG</sequence>
<evidence type="ECO:0000313" key="1">
    <source>
        <dbReference type="EMBL" id="KAJ1119242.1"/>
    </source>
</evidence>
<keyword evidence="2" id="KW-1185">Reference proteome</keyword>
<comment type="caution">
    <text evidence="1">The sequence shown here is derived from an EMBL/GenBank/DDBJ whole genome shotgun (WGS) entry which is preliminary data.</text>
</comment>
<name>A0AAV7NVY0_PLEWA</name>